<accession>S0ENP3</accession>
<dbReference type="SUPFAM" id="SSF52540">
    <property type="entry name" value="P-loop containing nucleoside triphosphate hydrolases"/>
    <property type="match status" value="1"/>
</dbReference>
<feature type="domain" description="Nephrocystin 3-like N-terminal" evidence="4">
    <location>
        <begin position="373"/>
        <end position="544"/>
    </location>
</feature>
<dbReference type="STRING" id="1279085.S0ENP3"/>
<feature type="domain" description="Nucleoside phosphorylase" evidence="3">
    <location>
        <begin position="36"/>
        <end position="168"/>
    </location>
</feature>
<dbReference type="GO" id="GO:0003824">
    <property type="term" value="F:catalytic activity"/>
    <property type="evidence" value="ECO:0007669"/>
    <property type="project" value="InterPro"/>
</dbReference>
<feature type="compositionally biased region" description="Polar residues" evidence="2">
    <location>
        <begin position="1"/>
        <end position="10"/>
    </location>
</feature>
<dbReference type="GeneID" id="35403779"/>
<evidence type="ECO:0000313" key="5">
    <source>
        <dbReference type="EMBL" id="CCT74268.1"/>
    </source>
</evidence>
<dbReference type="InterPro" id="IPR036770">
    <property type="entry name" value="Ankyrin_rpt-contain_sf"/>
</dbReference>
<dbReference type="SUPFAM" id="SSF48403">
    <property type="entry name" value="Ankyrin repeat"/>
    <property type="match status" value="2"/>
</dbReference>
<dbReference type="GO" id="GO:0009116">
    <property type="term" value="P:nucleoside metabolic process"/>
    <property type="evidence" value="ECO:0007669"/>
    <property type="project" value="InterPro"/>
</dbReference>
<dbReference type="InterPro" id="IPR027417">
    <property type="entry name" value="P-loop_NTPase"/>
</dbReference>
<evidence type="ECO:0000259" key="4">
    <source>
        <dbReference type="Pfam" id="PF24883"/>
    </source>
</evidence>
<dbReference type="SUPFAM" id="SSF53167">
    <property type="entry name" value="Purine and uridine phosphorylases"/>
    <property type="match status" value="1"/>
</dbReference>
<dbReference type="Gene3D" id="3.40.50.1580">
    <property type="entry name" value="Nucleoside phosphorylase domain"/>
    <property type="match status" value="1"/>
</dbReference>
<evidence type="ECO:0000313" key="6">
    <source>
        <dbReference type="Proteomes" id="UP000016800"/>
    </source>
</evidence>
<dbReference type="InterPro" id="IPR000845">
    <property type="entry name" value="Nucleoside_phosphorylase_d"/>
</dbReference>
<evidence type="ECO:0000259" key="3">
    <source>
        <dbReference type="Pfam" id="PF01048"/>
    </source>
</evidence>
<sequence>MASFETSQSWLPKRQRADSGDDAQSLQYDDYTVGWISALPLEMTAAQAMLDHGHEPLRQHPQDSNCYEFGSINGHNVVIACLPKAQYGNNNAAIVANNMHRTFPHLQHRLLVGIAGGAPGAVDVRLGDVVVSTDAIQYDLGKALPDNHFQRIAKAISPPQALLTVVSKLEASHIGGQSRMPEILAENVARLPHYSHPMVEDRLFHHECPHNSSDSNCDSCNISQLIIRRARQQPNPVIHYGRIASGNQVIKDALTRDKISKETNSICFEMEAAGVMDAFPCLVIRGICDYSDSHKNKGWQEYAALIAAAYAKKLLMSMPPALLQSRKQVRVQKHKVSEPISPDAYECLQAMFVTDSSLDREGIIDAKGDICEGTCEWILSTEEFQAWDQNPPHLLWISAPPGMGKTFMAIFLSKYLEALSENLSGVATIFFFCDNKVDTRNTAVSILRGLMYQLISRQPHLVNEIIPQWKQKLRGIFQESSFGALWKLFEEMITESNFRTIYCIVDGLDECEPNSLSLLLRKLERLSRGSLGSSIKMKLICLSRKYPENIPEALLLFTKMELDTMTARKVDISCFISSQVQELVQKKSLSGKMRSHLEKTFHKKSEETFLWISFMSQDLQQQRSLDFEACLDSLPTGLDAVYERILENVDFRKLETIRSILYWILVAKRPFTISELCEAADIKPTGFLTHEEVCIELIKSCGHLLQIVDKYMRTSVQRTVTFLHQSAKDYLMKFDPRFGSQIRGLAQPQLHEHATITLIQYLEKINSQYGSKEGALYNIAKDFPLVYYAVEEWSFHFRELEDISQVMRQGVSFFEKDSKARYMWQNLDDLPEVHYDFEPVPLLHLSVLLDLDSLAEWCLGNDGEHDVETKWGVRERTALVLACEQRQEHIVSLLLDAGAIPLADIYSESALDMALSFCNRRILHLMAQTEPCREFLIANAANQDGALIYVAAKDGNEDACRFLVEDFGWDLKWQSGSVGHKALACALSSGNLKLISCFIREWHVPIRNHSGVLKEMCTSMVFQIKFEQAIRFLVDDCSIDINITDAEGHNALFFIFQDKYRTFSPIFMIRTLLEFGCSPGQLDRFGRAPMHYLVMAGTENDLADFSNIMDVLVGMSQYDVNQVCLKGQTILHYLIERLVNLQPDQCVGVSFLEFLSMAPGIAKAILNLGVDRHIQNSKGFTSLQVMRAALGQCERKITRRLREYMEAVNNVTIVLGSYCTVPKH</sequence>
<dbReference type="VEuPathDB" id="FungiDB:FFUJ_10314"/>
<name>S0ENP3_GIBF5</name>
<reference evidence="6" key="1">
    <citation type="journal article" date="2013" name="PLoS Pathog.">
        <title>Deciphering the cryptic genome: genome-wide analyses of the rice pathogen Fusarium fujikuroi reveal complex regulation of secondary metabolism and novel metabolites.</title>
        <authorList>
            <person name="Wiemann P."/>
            <person name="Sieber C.M."/>
            <person name="von Bargen K.W."/>
            <person name="Studt L."/>
            <person name="Niehaus E.M."/>
            <person name="Espino J.J."/>
            <person name="Huss K."/>
            <person name="Michielse C.B."/>
            <person name="Albermann S."/>
            <person name="Wagner D."/>
            <person name="Bergner S.V."/>
            <person name="Connolly L.R."/>
            <person name="Fischer A."/>
            <person name="Reuter G."/>
            <person name="Kleigrewe K."/>
            <person name="Bald T."/>
            <person name="Wingfield B.D."/>
            <person name="Ophir R."/>
            <person name="Freeman S."/>
            <person name="Hippler M."/>
            <person name="Smith K.M."/>
            <person name="Brown D.W."/>
            <person name="Proctor R.H."/>
            <person name="Munsterkotter M."/>
            <person name="Freitag M."/>
            <person name="Humpf H.U."/>
            <person name="Guldener U."/>
            <person name="Tudzynski B."/>
        </authorList>
    </citation>
    <scope>NUCLEOTIDE SEQUENCE [LARGE SCALE GENOMIC DNA]</scope>
    <source>
        <strain evidence="6">CBS 195.34 / IMI 58289 / NRRL A-6831</strain>
    </source>
</reference>
<evidence type="ECO:0000256" key="1">
    <source>
        <dbReference type="ARBA" id="ARBA00022737"/>
    </source>
</evidence>
<dbReference type="AlphaFoldDB" id="S0ENP3"/>
<dbReference type="Pfam" id="PF24883">
    <property type="entry name" value="NPHP3_N"/>
    <property type="match status" value="1"/>
</dbReference>
<protein>
    <submittedName>
        <fullName evidence="5">Related to ankyrin 3</fullName>
    </submittedName>
</protein>
<dbReference type="Pfam" id="PF01048">
    <property type="entry name" value="PNP_UDP_1"/>
    <property type="match status" value="1"/>
</dbReference>
<dbReference type="SMART" id="SM00248">
    <property type="entry name" value="ANK"/>
    <property type="match status" value="4"/>
</dbReference>
<proteinExistence type="predicted"/>
<organism evidence="5 6">
    <name type="scientific">Gibberella fujikuroi (strain CBS 195.34 / IMI 58289 / NRRL A-6831)</name>
    <name type="common">Bakanae and foot rot disease fungus</name>
    <name type="synonym">Fusarium fujikuroi</name>
    <dbReference type="NCBI Taxonomy" id="1279085"/>
    <lineage>
        <taxon>Eukaryota</taxon>
        <taxon>Fungi</taxon>
        <taxon>Dikarya</taxon>
        <taxon>Ascomycota</taxon>
        <taxon>Pezizomycotina</taxon>
        <taxon>Sordariomycetes</taxon>
        <taxon>Hypocreomycetidae</taxon>
        <taxon>Hypocreales</taxon>
        <taxon>Nectriaceae</taxon>
        <taxon>Fusarium</taxon>
        <taxon>Fusarium fujikuroi species complex</taxon>
    </lineage>
</organism>
<dbReference type="Gene3D" id="1.25.40.20">
    <property type="entry name" value="Ankyrin repeat-containing domain"/>
    <property type="match status" value="1"/>
</dbReference>
<dbReference type="PANTHER" id="PTHR46082">
    <property type="entry name" value="ATP/GTP-BINDING PROTEIN-RELATED"/>
    <property type="match status" value="1"/>
</dbReference>
<dbReference type="HOGENOM" id="CLU_000288_34_2_1"/>
<dbReference type="Proteomes" id="UP000016800">
    <property type="component" value="Chromosome X"/>
</dbReference>
<dbReference type="Gene3D" id="3.40.50.300">
    <property type="entry name" value="P-loop containing nucleotide triphosphate hydrolases"/>
    <property type="match status" value="1"/>
</dbReference>
<dbReference type="InterPro" id="IPR002110">
    <property type="entry name" value="Ankyrin_rpt"/>
</dbReference>
<keyword evidence="1" id="KW-0677">Repeat</keyword>
<dbReference type="PANTHER" id="PTHR46082:SF11">
    <property type="entry name" value="AAA+ ATPASE DOMAIN-CONTAINING PROTEIN-RELATED"/>
    <property type="match status" value="1"/>
</dbReference>
<feature type="region of interest" description="Disordered" evidence="2">
    <location>
        <begin position="1"/>
        <end position="23"/>
    </location>
</feature>
<dbReference type="InterPro" id="IPR056884">
    <property type="entry name" value="NPHP3-like_N"/>
</dbReference>
<keyword evidence="6" id="KW-1185">Reference proteome</keyword>
<evidence type="ECO:0000256" key="2">
    <source>
        <dbReference type="SAM" id="MobiDB-lite"/>
    </source>
</evidence>
<dbReference type="InterPro" id="IPR035994">
    <property type="entry name" value="Nucleoside_phosphorylase_sf"/>
</dbReference>
<dbReference type="EMBL" id="HF679032">
    <property type="protein sequence ID" value="CCT74268.1"/>
    <property type="molecule type" value="Genomic_DNA"/>
</dbReference>
<gene>
    <name evidence="5" type="ORF">FFUJ_10314</name>
</gene>
<dbReference type="InterPro" id="IPR053137">
    <property type="entry name" value="NLR-like"/>
</dbReference>
<dbReference type="RefSeq" id="XP_023436346.1">
    <property type="nucleotide sequence ID" value="XM_023569082.1"/>
</dbReference>